<dbReference type="PROSITE" id="PS51186">
    <property type="entry name" value="GNAT"/>
    <property type="match status" value="1"/>
</dbReference>
<dbReference type="GO" id="GO:0016747">
    <property type="term" value="F:acyltransferase activity, transferring groups other than amino-acyl groups"/>
    <property type="evidence" value="ECO:0007669"/>
    <property type="project" value="InterPro"/>
</dbReference>
<feature type="non-terminal residue" evidence="4">
    <location>
        <position position="1"/>
    </location>
</feature>
<dbReference type="InterPro" id="IPR016181">
    <property type="entry name" value="Acyl_CoA_acyltransferase"/>
</dbReference>
<evidence type="ECO:0000313" key="4">
    <source>
        <dbReference type="EMBL" id="CAA9289300.1"/>
    </source>
</evidence>
<dbReference type="CDD" id="cd04301">
    <property type="entry name" value="NAT_SF"/>
    <property type="match status" value="1"/>
</dbReference>
<dbReference type="InterPro" id="IPR000182">
    <property type="entry name" value="GNAT_dom"/>
</dbReference>
<evidence type="ECO:0000259" key="3">
    <source>
        <dbReference type="PROSITE" id="PS51186"/>
    </source>
</evidence>
<dbReference type="Gene3D" id="3.40.630.30">
    <property type="match status" value="1"/>
</dbReference>
<dbReference type="EMBL" id="CADCTR010001284">
    <property type="protein sequence ID" value="CAA9289300.1"/>
    <property type="molecule type" value="Genomic_DNA"/>
</dbReference>
<feature type="domain" description="N-acetyltransferase" evidence="3">
    <location>
        <begin position="1"/>
        <end position="86"/>
    </location>
</feature>
<reference evidence="4" key="1">
    <citation type="submission" date="2020-02" db="EMBL/GenBank/DDBJ databases">
        <authorList>
            <person name="Meier V. D."/>
        </authorList>
    </citation>
    <scope>NUCLEOTIDE SEQUENCE</scope>
    <source>
        <strain evidence="4">AVDCRST_MAG93</strain>
    </source>
</reference>
<dbReference type="AlphaFoldDB" id="A0A6J4JW99"/>
<organism evidence="4">
    <name type="scientific">uncultured Chloroflexia bacterium</name>
    <dbReference type="NCBI Taxonomy" id="1672391"/>
    <lineage>
        <taxon>Bacteria</taxon>
        <taxon>Bacillati</taxon>
        <taxon>Chloroflexota</taxon>
        <taxon>Chloroflexia</taxon>
        <taxon>environmental samples</taxon>
    </lineage>
</organism>
<protein>
    <recommendedName>
        <fullName evidence="3">N-acetyltransferase domain-containing protein</fullName>
    </recommendedName>
</protein>
<dbReference type="SUPFAM" id="SSF55729">
    <property type="entry name" value="Acyl-CoA N-acyltransferases (Nat)"/>
    <property type="match status" value="1"/>
</dbReference>
<keyword evidence="1" id="KW-0808">Transferase</keyword>
<dbReference type="PANTHER" id="PTHR43877">
    <property type="entry name" value="AMINOALKYLPHOSPHONATE N-ACETYLTRANSFERASE-RELATED-RELATED"/>
    <property type="match status" value="1"/>
</dbReference>
<name>A0A6J4JW99_9CHLR</name>
<accession>A0A6J4JW99</accession>
<dbReference type="InterPro" id="IPR050832">
    <property type="entry name" value="Bact_Acetyltransf"/>
</dbReference>
<evidence type="ECO:0000256" key="2">
    <source>
        <dbReference type="ARBA" id="ARBA00023315"/>
    </source>
</evidence>
<evidence type="ECO:0000256" key="1">
    <source>
        <dbReference type="ARBA" id="ARBA00022679"/>
    </source>
</evidence>
<sequence>ETFGFDFEFGGRVGTVTDLYLKTSYRGQGLGRAAFTFIERRAASLGINAIELQTIQDNTEALAFYTKLGFERHDRVPLIKRLRSGC</sequence>
<dbReference type="Pfam" id="PF00583">
    <property type="entry name" value="Acetyltransf_1"/>
    <property type="match status" value="1"/>
</dbReference>
<keyword evidence="2" id="KW-0012">Acyltransferase</keyword>
<gene>
    <name evidence="4" type="ORF">AVDCRST_MAG93-3771</name>
</gene>
<proteinExistence type="predicted"/>